<feature type="chain" id="PRO_5002998570" evidence="2">
    <location>
        <begin position="39"/>
        <end position="224"/>
    </location>
</feature>
<proteinExistence type="inferred from homology"/>
<comment type="caution">
    <text evidence="4">The sequence shown here is derived from an EMBL/GenBank/DDBJ whole genome shotgun (WGS) entry which is preliminary data.</text>
</comment>
<sequence>MLYFKKNIILNHIKREFMMKKSLLVLAMGTLFAATASANFYVQGDLGTSKVKWSGDGESSSKTGFSPSLSVGYKLTDFRLALDYTKYADVKYSYVDEEDLANVFVSASGKFKTESLGLSAIYDIDLNSNLTPYVGARIAVNRFSLKESGTERHVTPNMQGKDKIVKTNESYKETKVGYGILAGVSYKFTDSLAANAGLEYNHLGSFDGVKARQYGAKVGLRYEF</sequence>
<comment type="similarity">
    <text evidence="1">Belongs to the opacity porin family.</text>
</comment>
<reference evidence="4 5" key="1">
    <citation type="submission" date="2009-10" db="EMBL/GenBank/DDBJ databases">
        <authorList>
            <person name="Muzny D."/>
            <person name="Qin X."/>
            <person name="Deng J."/>
            <person name="Jiang H."/>
            <person name="Liu Y."/>
            <person name="Qu J."/>
            <person name="Song X.-Z."/>
            <person name="Zhang L."/>
            <person name="Thornton R."/>
            <person name="Coyle M."/>
            <person name="Francisco L."/>
            <person name="Jackson L."/>
            <person name="Javaid M."/>
            <person name="Korchina V."/>
            <person name="Kovar C."/>
            <person name="Mata R."/>
            <person name="Mathew T."/>
            <person name="Ngo R."/>
            <person name="Nguyen L."/>
            <person name="Nguyen N."/>
            <person name="Okwuonu G."/>
            <person name="Ongeri F."/>
            <person name="Pham C."/>
            <person name="Simmons D."/>
            <person name="Wilczek-Boney K."/>
            <person name="Hale W."/>
            <person name="Jakkamsetti A."/>
            <person name="Pham P."/>
            <person name="Ruth R."/>
            <person name="San Lucas F."/>
            <person name="Warren J."/>
            <person name="Zhang J."/>
            <person name="Zhao Z."/>
            <person name="Zhou C."/>
            <person name="Zhu D."/>
            <person name="Lee S."/>
            <person name="Bess C."/>
            <person name="Blankenburg K."/>
            <person name="Forbes L."/>
            <person name="Fu Q."/>
            <person name="Gubbala S."/>
            <person name="Hirani K."/>
            <person name="Jayaseelan J.C."/>
            <person name="Lara F."/>
            <person name="Munidasa M."/>
            <person name="Palculict T."/>
            <person name="Patil S."/>
            <person name="Pu L.-L."/>
            <person name="Saada N."/>
            <person name="Tang L."/>
            <person name="Weissenberger G."/>
            <person name="Zhu Y."/>
            <person name="Hemphill L."/>
            <person name="Shang Y."/>
            <person name="Youmans B."/>
            <person name="Ayvaz T."/>
            <person name="Ross M."/>
            <person name="Santibanez J."/>
            <person name="Aqrawi P."/>
            <person name="Gross S."/>
            <person name="Joshi V."/>
            <person name="Fowler G."/>
            <person name="Nazareth L."/>
            <person name="Reid J."/>
            <person name="Worley K."/>
            <person name="Petrosino J."/>
            <person name="Highlander S."/>
            <person name="Gibbs R."/>
        </authorList>
    </citation>
    <scope>NUCLEOTIDE SEQUENCE [LARGE SCALE GENOMIC DNA]</scope>
    <source>
        <strain evidence="4 5">ATCC 43325</strain>
    </source>
</reference>
<evidence type="ECO:0000256" key="2">
    <source>
        <dbReference type="SAM" id="SignalP"/>
    </source>
</evidence>
<dbReference type="SUPFAM" id="SSF56925">
    <property type="entry name" value="OMPA-like"/>
    <property type="match status" value="1"/>
</dbReference>
<evidence type="ECO:0000313" key="5">
    <source>
        <dbReference type="Proteomes" id="UP000005519"/>
    </source>
</evidence>
<dbReference type="Proteomes" id="UP000005519">
    <property type="component" value="Unassembled WGS sequence"/>
</dbReference>
<feature type="domain" description="Porin opacity type" evidence="3">
    <location>
        <begin position="71"/>
        <end position="224"/>
    </location>
</feature>
<keyword evidence="5" id="KW-1185">Reference proteome</keyword>
<dbReference type="GO" id="GO:0009279">
    <property type="term" value="C:cell outer membrane"/>
    <property type="evidence" value="ECO:0007669"/>
    <property type="project" value="UniProtKB-ARBA"/>
</dbReference>
<dbReference type="EMBL" id="ACZR01000002">
    <property type="protein sequence ID" value="EEX51167.1"/>
    <property type="molecule type" value="Genomic_DNA"/>
</dbReference>
<dbReference type="GO" id="GO:0015288">
    <property type="term" value="F:porin activity"/>
    <property type="evidence" value="ECO:0007669"/>
    <property type="project" value="InterPro"/>
</dbReference>
<name>C9PMY3_9PAST</name>
<evidence type="ECO:0000313" key="4">
    <source>
        <dbReference type="EMBL" id="EEX51167.1"/>
    </source>
</evidence>
<accession>C9PMY3</accession>
<protein>
    <submittedName>
        <fullName evidence="4">Opacity family porin protein</fullName>
    </submittedName>
</protein>
<evidence type="ECO:0000259" key="3">
    <source>
        <dbReference type="Pfam" id="PF02462"/>
    </source>
</evidence>
<dbReference type="InterPro" id="IPR011250">
    <property type="entry name" value="OMP/PagP_B-barrel"/>
</dbReference>
<dbReference type="STRING" id="667128.HMPREF0621_0357"/>
<dbReference type="AlphaFoldDB" id="C9PMY3"/>
<dbReference type="Gene3D" id="2.40.160.20">
    <property type="match status" value="1"/>
</dbReference>
<organism evidence="4 5">
    <name type="scientific">Pasteurella dagmatis ATCC 43325</name>
    <dbReference type="NCBI Taxonomy" id="667128"/>
    <lineage>
        <taxon>Bacteria</taxon>
        <taxon>Pseudomonadati</taxon>
        <taxon>Pseudomonadota</taxon>
        <taxon>Gammaproteobacteria</taxon>
        <taxon>Pasteurellales</taxon>
        <taxon>Pasteurellaceae</taxon>
        <taxon>Pasteurella</taxon>
    </lineage>
</organism>
<dbReference type="HOGENOM" id="CLU_089285_1_0_6"/>
<dbReference type="InterPro" id="IPR003394">
    <property type="entry name" value="Porin_opacity"/>
</dbReference>
<dbReference type="Pfam" id="PF02462">
    <property type="entry name" value="Opacity"/>
    <property type="match status" value="1"/>
</dbReference>
<gene>
    <name evidence="4" type="primary">opa</name>
    <name evidence="4" type="ORF">HMPREF0621_0357</name>
</gene>
<evidence type="ECO:0000256" key="1">
    <source>
        <dbReference type="ARBA" id="ARBA00009830"/>
    </source>
</evidence>
<keyword evidence="2" id="KW-0732">Signal</keyword>
<feature type="signal peptide" evidence="2">
    <location>
        <begin position="1"/>
        <end position="38"/>
    </location>
</feature>